<feature type="transmembrane region" description="Helical" evidence="11">
    <location>
        <begin position="252"/>
        <end position="276"/>
    </location>
</feature>
<evidence type="ECO:0000256" key="7">
    <source>
        <dbReference type="ARBA" id="ARBA00023170"/>
    </source>
</evidence>
<gene>
    <name evidence="13" type="ORF">XAT740_LOCUS28484</name>
</gene>
<evidence type="ECO:0000256" key="2">
    <source>
        <dbReference type="ARBA" id="ARBA00010663"/>
    </source>
</evidence>
<dbReference type="SUPFAM" id="SSF81321">
    <property type="entry name" value="Family A G protein-coupled receptor-like"/>
    <property type="match status" value="1"/>
</dbReference>
<keyword evidence="8 9" id="KW-0807">Transducer</keyword>
<evidence type="ECO:0000256" key="10">
    <source>
        <dbReference type="SAM" id="MobiDB-lite"/>
    </source>
</evidence>
<dbReference type="PROSITE" id="PS50262">
    <property type="entry name" value="G_PROTEIN_RECEP_F1_2"/>
    <property type="match status" value="1"/>
</dbReference>
<dbReference type="EMBL" id="CAJNOR010002435">
    <property type="protein sequence ID" value="CAF1293816.1"/>
    <property type="molecule type" value="Genomic_DNA"/>
</dbReference>
<feature type="transmembrane region" description="Helical" evidence="11">
    <location>
        <begin position="202"/>
        <end position="223"/>
    </location>
</feature>
<dbReference type="GO" id="GO:0005886">
    <property type="term" value="C:plasma membrane"/>
    <property type="evidence" value="ECO:0007669"/>
    <property type="project" value="TreeGrafter"/>
</dbReference>
<evidence type="ECO:0000256" key="11">
    <source>
        <dbReference type="SAM" id="Phobius"/>
    </source>
</evidence>
<evidence type="ECO:0000313" key="14">
    <source>
        <dbReference type="Proteomes" id="UP000663828"/>
    </source>
</evidence>
<keyword evidence="3 9" id="KW-0812">Transmembrane</keyword>
<evidence type="ECO:0000256" key="9">
    <source>
        <dbReference type="RuleBase" id="RU000688"/>
    </source>
</evidence>
<keyword evidence="14" id="KW-1185">Reference proteome</keyword>
<feature type="transmembrane region" description="Helical" evidence="11">
    <location>
        <begin position="122"/>
        <end position="146"/>
    </location>
</feature>
<feature type="transmembrane region" description="Helical" evidence="11">
    <location>
        <begin position="166"/>
        <end position="190"/>
    </location>
</feature>
<evidence type="ECO:0000256" key="5">
    <source>
        <dbReference type="ARBA" id="ARBA00023040"/>
    </source>
</evidence>
<dbReference type="Proteomes" id="UP000663828">
    <property type="component" value="Unassembled WGS sequence"/>
</dbReference>
<dbReference type="AlphaFoldDB" id="A0A815D8X4"/>
<evidence type="ECO:0000256" key="8">
    <source>
        <dbReference type="ARBA" id="ARBA00023224"/>
    </source>
</evidence>
<feature type="transmembrane region" description="Helical" evidence="11">
    <location>
        <begin position="328"/>
        <end position="352"/>
    </location>
</feature>
<dbReference type="PRINTS" id="PR01012">
    <property type="entry name" value="NRPEPTIDEYR"/>
</dbReference>
<dbReference type="SMART" id="SM01381">
    <property type="entry name" value="7TM_GPCR_Srsx"/>
    <property type="match status" value="1"/>
</dbReference>
<dbReference type="InterPro" id="IPR017452">
    <property type="entry name" value="GPCR_Rhodpsn_7TM"/>
</dbReference>
<feature type="compositionally biased region" description="Polar residues" evidence="10">
    <location>
        <begin position="399"/>
        <end position="426"/>
    </location>
</feature>
<feature type="transmembrane region" description="Helical" evidence="11">
    <location>
        <begin position="82"/>
        <end position="110"/>
    </location>
</feature>
<dbReference type="Gene3D" id="1.20.1070.10">
    <property type="entry name" value="Rhodopsin 7-helix transmembrane proteins"/>
    <property type="match status" value="1"/>
</dbReference>
<dbReference type="GO" id="GO:0004983">
    <property type="term" value="F:neuropeptide Y receptor activity"/>
    <property type="evidence" value="ECO:0007669"/>
    <property type="project" value="InterPro"/>
</dbReference>
<comment type="similarity">
    <text evidence="2 9">Belongs to the G-protein coupled receptor 1 family.</text>
</comment>
<dbReference type="InterPro" id="IPR000611">
    <property type="entry name" value="NPY_rcpt"/>
</dbReference>
<keyword evidence="5 9" id="KW-0297">G-protein coupled receptor</keyword>
<dbReference type="PANTHER" id="PTHR45695:SF22">
    <property type="entry name" value="G-PROTEIN COUPLED RECEPTORS FAMILY 1 PROFILE DOMAIN-CONTAINING PROTEIN"/>
    <property type="match status" value="1"/>
</dbReference>
<organism evidence="13 14">
    <name type="scientific">Adineta ricciae</name>
    <name type="common">Rotifer</name>
    <dbReference type="NCBI Taxonomy" id="249248"/>
    <lineage>
        <taxon>Eukaryota</taxon>
        <taxon>Metazoa</taxon>
        <taxon>Spiralia</taxon>
        <taxon>Gnathifera</taxon>
        <taxon>Rotifera</taxon>
        <taxon>Eurotatoria</taxon>
        <taxon>Bdelloidea</taxon>
        <taxon>Adinetida</taxon>
        <taxon>Adinetidae</taxon>
        <taxon>Adineta</taxon>
    </lineage>
</organism>
<feature type="domain" description="G-protein coupled receptors family 1 profile" evidence="12">
    <location>
        <begin position="101"/>
        <end position="349"/>
    </location>
</feature>
<reference evidence="13" key="1">
    <citation type="submission" date="2021-02" db="EMBL/GenBank/DDBJ databases">
        <authorList>
            <person name="Nowell W R."/>
        </authorList>
    </citation>
    <scope>NUCLEOTIDE SEQUENCE</scope>
</reference>
<dbReference type="PRINTS" id="PR00237">
    <property type="entry name" value="GPCRRHODOPSN"/>
</dbReference>
<dbReference type="PANTHER" id="PTHR45695">
    <property type="entry name" value="LEUCOKININ RECEPTOR-RELATED"/>
    <property type="match status" value="1"/>
</dbReference>
<feature type="region of interest" description="Disordered" evidence="10">
    <location>
        <begin position="399"/>
        <end position="429"/>
    </location>
</feature>
<keyword evidence="4 11" id="KW-1133">Transmembrane helix</keyword>
<feature type="transmembrane region" description="Helical" evidence="11">
    <location>
        <begin position="296"/>
        <end position="316"/>
    </location>
</feature>
<keyword evidence="7 9" id="KW-0675">Receptor</keyword>
<comment type="subcellular location">
    <subcellularLocation>
        <location evidence="1">Membrane</location>
        <topology evidence="1">Multi-pass membrane protein</topology>
    </subcellularLocation>
</comment>
<evidence type="ECO:0000256" key="3">
    <source>
        <dbReference type="ARBA" id="ARBA00022692"/>
    </source>
</evidence>
<proteinExistence type="inferred from homology"/>
<evidence type="ECO:0000259" key="12">
    <source>
        <dbReference type="PROSITE" id="PS50262"/>
    </source>
</evidence>
<dbReference type="Pfam" id="PF00001">
    <property type="entry name" value="7tm_1"/>
    <property type="match status" value="1"/>
</dbReference>
<comment type="caution">
    <text evidence="13">The sequence shown here is derived from an EMBL/GenBank/DDBJ whole genome shotgun (WGS) entry which is preliminary data.</text>
</comment>
<evidence type="ECO:0000313" key="13">
    <source>
        <dbReference type="EMBL" id="CAF1293816.1"/>
    </source>
</evidence>
<name>A0A815D8X4_ADIRI</name>
<dbReference type="InterPro" id="IPR000276">
    <property type="entry name" value="GPCR_Rhodpsn"/>
</dbReference>
<dbReference type="PROSITE" id="PS00237">
    <property type="entry name" value="G_PROTEIN_RECEP_F1_1"/>
    <property type="match status" value="1"/>
</dbReference>
<evidence type="ECO:0000256" key="4">
    <source>
        <dbReference type="ARBA" id="ARBA00022989"/>
    </source>
</evidence>
<evidence type="ECO:0000256" key="6">
    <source>
        <dbReference type="ARBA" id="ARBA00023136"/>
    </source>
</evidence>
<sequence>MFGEIDYSLPNPHGSTSDSLQSIHSSINFNWHYYSVDFFLNNLSIMPAFVANESILASTNLSLNASANTYNKTSSHDEASDYLLYLIIPLYSLVFVIGTIGNILVILTVVTVKQMHNTTNALILHLAIANLSFVLMCIPHTIYVYVVESYDFPRLLCKTANTLMYLSAYVSIYILVLMSVDRFLGVVFAVKSTRYRTERNAHLAVIFVWLVGIIFSSPNMVYYDVLLASSVHNIRVCLFREDNPVLNTTRHITAYCFTLFGLIVPLLIIAILYGLIIKVLRQNSAGKQVAKGKKRVTKMVSAVISSFVICWTPMQINLMYTHQKQVNISFAIISQSLVYISACVNPILYAFLSEPFRKTFQQFLTCSKILSTNLLSNQDGPSNTARKSSAYRLVQQQSLTRKSSSAPANNDIQNSLVPASKKQTYRQPPPNDKFTRCLLHAEKAFNKLSLPWFLAFGSALMYHRSNNFISDDIAIGIFYNYLNATCPSSKQLIPTLRTFRFRSFFTYGQLNHGQQWTFRCPSSKVHFEIFIFYEANLKQRTTQACECLTKNVDETFLGFN</sequence>
<protein>
    <recommendedName>
        <fullName evidence="12">G-protein coupled receptors family 1 profile domain-containing protein</fullName>
    </recommendedName>
</protein>
<evidence type="ECO:0000256" key="1">
    <source>
        <dbReference type="ARBA" id="ARBA00004141"/>
    </source>
</evidence>
<accession>A0A815D8X4</accession>
<keyword evidence="6 11" id="KW-0472">Membrane</keyword>